<dbReference type="PROSITE" id="PS50802">
    <property type="entry name" value="OTU"/>
    <property type="match status" value="1"/>
</dbReference>
<feature type="domain" description="OTU" evidence="4">
    <location>
        <begin position="89"/>
        <end position="179"/>
    </location>
</feature>
<feature type="compositionally biased region" description="Low complexity" evidence="2">
    <location>
        <begin position="1"/>
        <end position="21"/>
    </location>
</feature>
<dbReference type="InParanoid" id="B9SCF1"/>
<reference evidence="6" key="1">
    <citation type="journal article" date="2010" name="Nat. Biotechnol.">
        <title>Draft genome sequence of the oilseed species Ricinus communis.</title>
        <authorList>
            <person name="Chan A.P."/>
            <person name="Crabtree J."/>
            <person name="Zhao Q."/>
            <person name="Lorenzi H."/>
            <person name="Orvis J."/>
            <person name="Puiu D."/>
            <person name="Melake-Berhan A."/>
            <person name="Jones K.M."/>
            <person name="Redman J."/>
            <person name="Chen G."/>
            <person name="Cahoon E.B."/>
            <person name="Gedil M."/>
            <person name="Stanke M."/>
            <person name="Haas B.J."/>
            <person name="Wortman J.R."/>
            <person name="Fraser-Liggett C.M."/>
            <person name="Ravel J."/>
            <person name="Rabinowicz P.D."/>
        </authorList>
    </citation>
    <scope>NUCLEOTIDE SEQUENCE [LARGE SCALE GENOMIC DNA]</scope>
    <source>
        <strain evidence="6">cv. Hale</strain>
    </source>
</reference>
<evidence type="ECO:0000256" key="2">
    <source>
        <dbReference type="SAM" id="MobiDB-lite"/>
    </source>
</evidence>
<dbReference type="EMBL" id="EQ973921">
    <property type="protein sequence ID" value="EEF38705.1"/>
    <property type="molecule type" value="Genomic_DNA"/>
</dbReference>
<accession>B9SCF1</accession>
<gene>
    <name evidence="5" type="ORF">RCOM_1271650</name>
</gene>
<sequence length="185" mass="20735">MSMNESCSNASVSSTSSLNSSFPDTEDDQTIASILAEEENSQVAGRLGKRLSHLDSIPHTPRVNGEIPDVNDATLDHQRLSERLATYGLAELQIEGDGNCQFRSLADQLLRSPDYHKHVRKQVVKQPFEWKMAENEIFGEWSALLTLFVCYGCVSIIMFLALVGLSEICKVHWFFMARLTRVLEG</sequence>
<evidence type="ECO:0000256" key="1">
    <source>
        <dbReference type="ARBA" id="ARBA00010407"/>
    </source>
</evidence>
<evidence type="ECO:0000259" key="4">
    <source>
        <dbReference type="PROSITE" id="PS50802"/>
    </source>
</evidence>
<dbReference type="AlphaFoldDB" id="B9SCF1"/>
<dbReference type="Gene3D" id="3.90.70.80">
    <property type="match status" value="1"/>
</dbReference>
<keyword evidence="3" id="KW-0812">Transmembrane</keyword>
<keyword evidence="3" id="KW-1133">Transmembrane helix</keyword>
<dbReference type="GO" id="GO:0004843">
    <property type="term" value="F:cysteine-type deubiquitinase activity"/>
    <property type="evidence" value="ECO:0000318"/>
    <property type="project" value="GO_Central"/>
</dbReference>
<dbReference type="STRING" id="3988.B9SCF1"/>
<dbReference type="PANTHER" id="PTHR12419">
    <property type="entry name" value="OTU DOMAIN CONTAINING PROTEIN"/>
    <property type="match status" value="1"/>
</dbReference>
<protein>
    <recommendedName>
        <fullName evidence="4">OTU domain-containing protein</fullName>
    </recommendedName>
</protein>
<keyword evidence="3" id="KW-0472">Membrane</keyword>
<evidence type="ECO:0000313" key="5">
    <source>
        <dbReference type="EMBL" id="EEF38705.1"/>
    </source>
</evidence>
<dbReference type="PANTHER" id="PTHR12419:SF85">
    <property type="entry name" value="OVARIAN TUMOR DOMAIN-CONTAINING DEUBIQUITINATING ENZYME 11"/>
    <property type="match status" value="1"/>
</dbReference>
<proteinExistence type="inferred from homology"/>
<dbReference type="InterPro" id="IPR050704">
    <property type="entry name" value="Peptidase_C85-like"/>
</dbReference>
<comment type="similarity">
    <text evidence="1">Belongs to the peptidase C85 family.</text>
</comment>
<evidence type="ECO:0000256" key="3">
    <source>
        <dbReference type="SAM" id="Phobius"/>
    </source>
</evidence>
<dbReference type="SUPFAM" id="SSF54001">
    <property type="entry name" value="Cysteine proteinases"/>
    <property type="match status" value="1"/>
</dbReference>
<dbReference type="InterPro" id="IPR038765">
    <property type="entry name" value="Papain-like_cys_pep_sf"/>
</dbReference>
<feature type="region of interest" description="Disordered" evidence="2">
    <location>
        <begin position="1"/>
        <end position="26"/>
    </location>
</feature>
<evidence type="ECO:0000313" key="6">
    <source>
        <dbReference type="Proteomes" id="UP000008311"/>
    </source>
</evidence>
<dbReference type="Proteomes" id="UP000008311">
    <property type="component" value="Unassembled WGS sequence"/>
</dbReference>
<dbReference type="eggNOG" id="KOG2605">
    <property type="taxonomic scope" value="Eukaryota"/>
</dbReference>
<feature type="transmembrane region" description="Helical" evidence="3">
    <location>
        <begin position="141"/>
        <end position="165"/>
    </location>
</feature>
<organism evidence="5 6">
    <name type="scientific">Ricinus communis</name>
    <name type="common">Castor bean</name>
    <dbReference type="NCBI Taxonomy" id="3988"/>
    <lineage>
        <taxon>Eukaryota</taxon>
        <taxon>Viridiplantae</taxon>
        <taxon>Streptophyta</taxon>
        <taxon>Embryophyta</taxon>
        <taxon>Tracheophyta</taxon>
        <taxon>Spermatophyta</taxon>
        <taxon>Magnoliopsida</taxon>
        <taxon>eudicotyledons</taxon>
        <taxon>Gunneridae</taxon>
        <taxon>Pentapetalae</taxon>
        <taxon>rosids</taxon>
        <taxon>fabids</taxon>
        <taxon>Malpighiales</taxon>
        <taxon>Euphorbiaceae</taxon>
        <taxon>Acalyphoideae</taxon>
        <taxon>Acalypheae</taxon>
        <taxon>Ricinus</taxon>
    </lineage>
</organism>
<name>B9SCF1_RICCO</name>
<keyword evidence="6" id="KW-1185">Reference proteome</keyword>
<dbReference type="InterPro" id="IPR003323">
    <property type="entry name" value="OTU_dom"/>
</dbReference>